<reference evidence="5" key="1">
    <citation type="journal article" date="2019" name="Int. J. Syst. Evol. Microbiol.">
        <title>The Global Catalogue of Microorganisms (GCM) 10K type strain sequencing project: providing services to taxonomists for standard genome sequencing and annotation.</title>
        <authorList>
            <consortium name="The Broad Institute Genomics Platform"/>
            <consortium name="The Broad Institute Genome Sequencing Center for Infectious Disease"/>
            <person name="Wu L."/>
            <person name="Ma J."/>
        </authorList>
    </citation>
    <scope>NUCLEOTIDE SEQUENCE [LARGE SCALE GENOMIC DNA]</scope>
    <source>
        <strain evidence="5">KCTC 23299</strain>
    </source>
</reference>
<dbReference type="Gene3D" id="3.40.30.10">
    <property type="entry name" value="Glutaredoxin"/>
    <property type="match status" value="1"/>
</dbReference>
<keyword evidence="2" id="KW-0732">Signal</keyword>
<dbReference type="PROSITE" id="PS51352">
    <property type="entry name" value="THIOREDOXIN_2"/>
    <property type="match status" value="1"/>
</dbReference>
<keyword evidence="5" id="KW-1185">Reference proteome</keyword>
<dbReference type="InterPro" id="IPR036249">
    <property type="entry name" value="Thioredoxin-like_sf"/>
</dbReference>
<dbReference type="RefSeq" id="WP_386095656.1">
    <property type="nucleotide sequence ID" value="NZ_JBHUOZ010000001.1"/>
</dbReference>
<dbReference type="Pfam" id="PF13899">
    <property type="entry name" value="Thioredoxin_7"/>
    <property type="match status" value="1"/>
</dbReference>
<feature type="signal peptide" evidence="2">
    <location>
        <begin position="1"/>
        <end position="20"/>
    </location>
</feature>
<comment type="caution">
    <text evidence="4">The sequence shown here is derived from an EMBL/GenBank/DDBJ whole genome shotgun (WGS) entry which is preliminary data.</text>
</comment>
<keyword evidence="1" id="KW-0676">Redox-active center</keyword>
<name>A0ABW6A392_9BACT</name>
<organism evidence="4 5">
    <name type="scientific">Terrimonas rubra</name>
    <dbReference type="NCBI Taxonomy" id="1035890"/>
    <lineage>
        <taxon>Bacteria</taxon>
        <taxon>Pseudomonadati</taxon>
        <taxon>Bacteroidota</taxon>
        <taxon>Chitinophagia</taxon>
        <taxon>Chitinophagales</taxon>
        <taxon>Chitinophagaceae</taxon>
        <taxon>Terrimonas</taxon>
    </lineage>
</organism>
<gene>
    <name evidence="4" type="ORF">ACFS6H_04525</name>
</gene>
<sequence>MIKNLLCVLLLSSISVISFAQQTPPSADEVLKKAFAIAKKEKKNVFLMFHASWCGWCRKMDTAMNDAVCKQFFQDNYVIEHLTILESDGKKNLENPGAEELYKKHANTPRSSGIPFWIVFDADGKVIADAKMPDGSNTGCPAAVEEVEHFISVLKKSSKIDEKTSKIIFDRFRKNEPVRQQ</sequence>
<evidence type="ECO:0000313" key="5">
    <source>
        <dbReference type="Proteomes" id="UP001597511"/>
    </source>
</evidence>
<dbReference type="Proteomes" id="UP001597511">
    <property type="component" value="Unassembled WGS sequence"/>
</dbReference>
<dbReference type="SUPFAM" id="SSF52833">
    <property type="entry name" value="Thioredoxin-like"/>
    <property type="match status" value="1"/>
</dbReference>
<proteinExistence type="predicted"/>
<dbReference type="PROSITE" id="PS00194">
    <property type="entry name" value="THIOREDOXIN_1"/>
    <property type="match status" value="1"/>
</dbReference>
<accession>A0ABW6A392</accession>
<dbReference type="EMBL" id="JBHUOZ010000001">
    <property type="protein sequence ID" value="MFD2918965.1"/>
    <property type="molecule type" value="Genomic_DNA"/>
</dbReference>
<feature type="domain" description="Thioredoxin" evidence="3">
    <location>
        <begin position="10"/>
        <end position="156"/>
    </location>
</feature>
<dbReference type="InterPro" id="IPR017937">
    <property type="entry name" value="Thioredoxin_CS"/>
</dbReference>
<dbReference type="InterPro" id="IPR013766">
    <property type="entry name" value="Thioredoxin_domain"/>
</dbReference>
<evidence type="ECO:0000256" key="2">
    <source>
        <dbReference type="SAM" id="SignalP"/>
    </source>
</evidence>
<evidence type="ECO:0000256" key="1">
    <source>
        <dbReference type="ARBA" id="ARBA00023284"/>
    </source>
</evidence>
<evidence type="ECO:0000313" key="4">
    <source>
        <dbReference type="EMBL" id="MFD2918965.1"/>
    </source>
</evidence>
<protein>
    <submittedName>
        <fullName evidence="4">Thioredoxin family protein</fullName>
    </submittedName>
</protein>
<feature type="chain" id="PRO_5046834143" evidence="2">
    <location>
        <begin position="21"/>
        <end position="181"/>
    </location>
</feature>
<evidence type="ECO:0000259" key="3">
    <source>
        <dbReference type="PROSITE" id="PS51352"/>
    </source>
</evidence>